<dbReference type="CDD" id="cd01767">
    <property type="entry name" value="UBX"/>
    <property type="match status" value="1"/>
</dbReference>
<dbReference type="InterPro" id="IPR029071">
    <property type="entry name" value="Ubiquitin-like_domsf"/>
</dbReference>
<gene>
    <name evidence="2" type="ORF">C6P45_000070</name>
</gene>
<accession>A0A9P6WFJ7</accession>
<sequence length="422" mass="48517">MSSVNIVHNFRTFNVKVSPNDQLNNAMEQSITHFKLARRDGSRFILFHNKTPVALDLPWRFLNLPAGAKLELLELGQVESSDPDTNLNPLKVRFIVNLHYGTIMQEIQTSDSMYGTIEKIAMLQKWDTQLNNETSNIMIQVFNKRYNVLDLKEQTFQSLGINEPLSIRVTLPDLTPKNTTEPKTVETIEETPKLMQSTDTVVTREAPQVIQHLPQHEPVAYIPSKTPIADQVMEISKEDDFEMTVEQARRYQEILRKKTGNLGGPLMTKRMRDEMEQKNRHNITITDCLVRIKFPDLTYLEIRFSPTDSSQTIYEEVTKSLVKPNEAFKLFYPHPQKYIERSAEQELVKDLAFSSKTILLYESESLADKGPFLKSTLLKDATILSMKEEITTAPTRTVDEPTTSTKKKSLNKVPKWLKLSKK</sequence>
<evidence type="ECO:0000313" key="3">
    <source>
        <dbReference type="Proteomes" id="UP000750334"/>
    </source>
</evidence>
<comment type="caution">
    <text evidence="2">The sequence shown here is derived from an EMBL/GenBank/DDBJ whole genome shotgun (WGS) entry which is preliminary data.</text>
</comment>
<dbReference type="GO" id="GO:0005634">
    <property type="term" value="C:nucleus"/>
    <property type="evidence" value="ECO:0007669"/>
    <property type="project" value="TreeGrafter"/>
</dbReference>
<protein>
    <recommendedName>
        <fullName evidence="1">UBX domain-containing protein</fullName>
    </recommendedName>
</protein>
<dbReference type="SUPFAM" id="SSF54236">
    <property type="entry name" value="Ubiquitin-like"/>
    <property type="match status" value="2"/>
</dbReference>
<keyword evidence="3" id="KW-1185">Reference proteome</keyword>
<dbReference type="PROSITE" id="PS50033">
    <property type="entry name" value="UBX"/>
    <property type="match status" value="1"/>
</dbReference>
<reference evidence="2 3" key="1">
    <citation type="submission" date="2020-11" db="EMBL/GenBank/DDBJ databases">
        <title>Kefir isolates.</title>
        <authorList>
            <person name="Marcisauskas S."/>
            <person name="Kim Y."/>
            <person name="Blasche S."/>
        </authorList>
    </citation>
    <scope>NUCLEOTIDE SEQUENCE [LARGE SCALE GENOMIC DNA]</scope>
    <source>
        <strain evidence="2 3">OG2</strain>
    </source>
</reference>
<dbReference type="AlphaFoldDB" id="A0A9P6WFJ7"/>
<dbReference type="Proteomes" id="UP000750334">
    <property type="component" value="Unassembled WGS sequence"/>
</dbReference>
<proteinExistence type="predicted"/>
<dbReference type="InterPro" id="IPR021569">
    <property type="entry name" value="TUG-UBL1"/>
</dbReference>
<dbReference type="GO" id="GO:0012506">
    <property type="term" value="C:vesicle membrane"/>
    <property type="evidence" value="ECO:0007669"/>
    <property type="project" value="TreeGrafter"/>
</dbReference>
<evidence type="ECO:0000259" key="1">
    <source>
        <dbReference type="PROSITE" id="PS50033"/>
    </source>
</evidence>
<dbReference type="Pfam" id="PF11470">
    <property type="entry name" value="TUG-UBL1"/>
    <property type="match status" value="1"/>
</dbReference>
<dbReference type="EMBL" id="PUHR01000001">
    <property type="protein sequence ID" value="KAG0672639.1"/>
    <property type="molecule type" value="Genomic_DNA"/>
</dbReference>
<organism evidence="2 3">
    <name type="scientific">Maudiozyma exigua</name>
    <name type="common">Yeast</name>
    <name type="synonym">Kazachstania exigua</name>
    <dbReference type="NCBI Taxonomy" id="34358"/>
    <lineage>
        <taxon>Eukaryota</taxon>
        <taxon>Fungi</taxon>
        <taxon>Dikarya</taxon>
        <taxon>Ascomycota</taxon>
        <taxon>Saccharomycotina</taxon>
        <taxon>Saccharomycetes</taxon>
        <taxon>Saccharomycetales</taxon>
        <taxon>Saccharomycetaceae</taxon>
        <taxon>Maudiozyma</taxon>
    </lineage>
</organism>
<dbReference type="PANTHER" id="PTHR46467:SF1">
    <property type="entry name" value="TETHER CONTAINING UBX DOMAIN FOR GLUT4"/>
    <property type="match status" value="1"/>
</dbReference>
<name>A0A9P6WFJ7_MAUEX</name>
<dbReference type="Pfam" id="PF00789">
    <property type="entry name" value="UBX"/>
    <property type="match status" value="1"/>
</dbReference>
<evidence type="ECO:0000313" key="2">
    <source>
        <dbReference type="EMBL" id="KAG0672639.1"/>
    </source>
</evidence>
<dbReference type="GO" id="GO:0005737">
    <property type="term" value="C:cytoplasm"/>
    <property type="evidence" value="ECO:0007669"/>
    <property type="project" value="TreeGrafter"/>
</dbReference>
<dbReference type="OrthoDB" id="440781at2759"/>
<dbReference type="InterPro" id="IPR001012">
    <property type="entry name" value="UBX_dom"/>
</dbReference>
<dbReference type="CDD" id="cd16105">
    <property type="entry name" value="Ubl_ASPSCR1_like"/>
    <property type="match status" value="1"/>
</dbReference>
<dbReference type="PANTHER" id="PTHR46467">
    <property type="entry name" value="TETHER CONTAINING UBX DOMAIN FOR GLUT4"/>
    <property type="match status" value="1"/>
</dbReference>
<dbReference type="SMART" id="SM00166">
    <property type="entry name" value="UBX"/>
    <property type="match status" value="1"/>
</dbReference>
<dbReference type="Gene3D" id="3.10.20.90">
    <property type="entry name" value="Phosphatidylinositol 3-kinase Catalytic Subunit, Chain A, domain 1"/>
    <property type="match status" value="2"/>
</dbReference>
<dbReference type="GO" id="GO:0006886">
    <property type="term" value="P:intracellular protein transport"/>
    <property type="evidence" value="ECO:0007669"/>
    <property type="project" value="TreeGrafter"/>
</dbReference>
<feature type="domain" description="UBX" evidence="1">
    <location>
        <begin position="283"/>
        <end position="361"/>
    </location>
</feature>